<evidence type="ECO:0000313" key="1">
    <source>
        <dbReference type="EMBL" id="TRW43089.1"/>
    </source>
</evidence>
<sequence length="87" mass="8919">MGAPIAERDGLDGHFSTVPGHLVSSRAGGGRIPARVPARCCSVLGARCSVLGARCLVLAAQGSWLRARARGSGPAAVARVPGHRRPR</sequence>
<comment type="caution">
    <text evidence="1">The sequence shown here is derived from an EMBL/GenBank/DDBJ whole genome shotgun (WGS) entry which is preliminary data.</text>
</comment>
<accession>A0A552WK87</accession>
<gene>
    <name evidence="1" type="ORF">FJ693_19085</name>
</gene>
<dbReference type="AlphaFoldDB" id="A0A552WK87"/>
<protein>
    <submittedName>
        <fullName evidence="1">Uncharacterized protein</fullName>
    </submittedName>
</protein>
<reference evidence="1 2" key="1">
    <citation type="submission" date="2019-07" db="EMBL/GenBank/DDBJ databases">
        <title>Georgenia wutianyii sp. nov. and Georgenia *** sp. nov. isolated from plateau pika (Ochotona curzoniae) in the Qinghai-Tibet plateau of China.</title>
        <authorList>
            <person name="Tian Z."/>
        </authorList>
    </citation>
    <scope>NUCLEOTIDE SEQUENCE [LARGE SCALE GENOMIC DNA]</scope>
    <source>
        <strain evidence="1 2">Z446</strain>
    </source>
</reference>
<organism evidence="1 2">
    <name type="scientific">Georgenia yuyongxinii</name>
    <dbReference type="NCBI Taxonomy" id="2589797"/>
    <lineage>
        <taxon>Bacteria</taxon>
        <taxon>Bacillati</taxon>
        <taxon>Actinomycetota</taxon>
        <taxon>Actinomycetes</taxon>
        <taxon>Micrococcales</taxon>
        <taxon>Bogoriellaceae</taxon>
        <taxon>Georgenia</taxon>
    </lineage>
</organism>
<proteinExistence type="predicted"/>
<name>A0A552WK87_9MICO</name>
<dbReference type="EMBL" id="VJXR01000106">
    <property type="protein sequence ID" value="TRW43089.1"/>
    <property type="molecule type" value="Genomic_DNA"/>
</dbReference>
<keyword evidence="2" id="KW-1185">Reference proteome</keyword>
<evidence type="ECO:0000313" key="2">
    <source>
        <dbReference type="Proteomes" id="UP000318693"/>
    </source>
</evidence>
<dbReference type="Proteomes" id="UP000318693">
    <property type="component" value="Unassembled WGS sequence"/>
</dbReference>